<gene>
    <name evidence="1" type="ORF">AK812_SmicGene41555</name>
</gene>
<comment type="caution">
    <text evidence="1">The sequence shown here is derived from an EMBL/GenBank/DDBJ whole genome shotgun (WGS) entry which is preliminary data.</text>
</comment>
<evidence type="ECO:0000313" key="1">
    <source>
        <dbReference type="EMBL" id="OLP78282.1"/>
    </source>
</evidence>
<organism evidence="1 2">
    <name type="scientific">Symbiodinium microadriaticum</name>
    <name type="common">Dinoflagellate</name>
    <name type="synonym">Zooxanthella microadriatica</name>
    <dbReference type="NCBI Taxonomy" id="2951"/>
    <lineage>
        <taxon>Eukaryota</taxon>
        <taxon>Sar</taxon>
        <taxon>Alveolata</taxon>
        <taxon>Dinophyceae</taxon>
        <taxon>Suessiales</taxon>
        <taxon>Symbiodiniaceae</taxon>
        <taxon>Symbiodinium</taxon>
    </lineage>
</organism>
<reference evidence="1 2" key="1">
    <citation type="submission" date="2016-02" db="EMBL/GenBank/DDBJ databases">
        <title>Genome analysis of coral dinoflagellate symbionts highlights evolutionary adaptations to a symbiotic lifestyle.</title>
        <authorList>
            <person name="Aranda M."/>
            <person name="Li Y."/>
            <person name="Liew Y.J."/>
            <person name="Baumgarten S."/>
            <person name="Simakov O."/>
            <person name="Wilson M."/>
            <person name="Piel J."/>
            <person name="Ashoor H."/>
            <person name="Bougouffa S."/>
            <person name="Bajic V.B."/>
            <person name="Ryu T."/>
            <person name="Ravasi T."/>
            <person name="Bayer T."/>
            <person name="Micklem G."/>
            <person name="Kim H."/>
            <person name="Bhak J."/>
            <person name="Lajeunesse T.C."/>
            <person name="Voolstra C.R."/>
        </authorList>
    </citation>
    <scope>NUCLEOTIDE SEQUENCE [LARGE SCALE GENOMIC DNA]</scope>
    <source>
        <strain evidence="1 2">CCMP2467</strain>
    </source>
</reference>
<proteinExistence type="predicted"/>
<dbReference type="Proteomes" id="UP000186817">
    <property type="component" value="Unassembled WGS sequence"/>
</dbReference>
<name>A0A1Q9C5S9_SYMMI</name>
<dbReference type="EMBL" id="LSRX01001632">
    <property type="protein sequence ID" value="OLP78282.1"/>
    <property type="molecule type" value="Genomic_DNA"/>
</dbReference>
<accession>A0A1Q9C5S9</accession>
<evidence type="ECO:0000313" key="2">
    <source>
        <dbReference type="Proteomes" id="UP000186817"/>
    </source>
</evidence>
<protein>
    <submittedName>
        <fullName evidence="1">Uncharacterized protein</fullName>
    </submittedName>
</protein>
<dbReference type="AlphaFoldDB" id="A0A1Q9C5S9"/>
<keyword evidence="2" id="KW-1185">Reference proteome</keyword>
<sequence>MLSLMTVRHEVHHHPGLCVTNPLVDWSNEHCRFGAASSSGSNVVRASDTTDEAALMQGQASLFNGPDMNNTSSSTTTVNELSVSTGLFLDWTDCQTSLISSMHPMVMWTSTTSSTSTVENATLSTPNSFSPVEVMWWMFYVVFLADNVASTTSTACLAKPWRNSWSGWGVLIQLYPFMLQQWNATFGKASTPFAQLTHYDRRALGHVSDDGTAGHYRWISTTLWRQHARRLHVQEGRRVPDESGTNRGDQELCTIQRREDEAAEAANVAGAGASLDAVVEQAVGVEEASHAVCLVVDVDAGDVDAFAACATPTECPCEELSD</sequence>